<name>A0A9X2L3U1_9BACT</name>
<sequence>MKLTIVQPQFAPNLYDLAAMLKADRVIWNDLEQWSRKGRTHRAVIKGEQVKQWINIPIKTEDKKKAIGEVRIEHDEDWIEPFWNAIYHSYSEATWFDFFVDELQHDIDQAAEFEKLLDFNIYFFERIMTYLELNIEYELASQVSGFDPNPDVFLEKTGADILYQEYDSKNYQWLSDQAKPALKEHPEYAQLGDGFLPECSIIDLLMNCGKESFKVFENIT</sequence>
<keyword evidence="2" id="KW-1185">Reference proteome</keyword>
<comment type="caution">
    <text evidence="1">The sequence shown here is derived from an EMBL/GenBank/DDBJ whole genome shotgun (WGS) entry which is preliminary data.</text>
</comment>
<accession>A0A9X2L3U1</accession>
<dbReference type="AlphaFoldDB" id="A0A9X2L3U1"/>
<dbReference type="InterPro" id="IPR014985">
    <property type="entry name" value="WbqC"/>
</dbReference>
<organism evidence="1 2">
    <name type="scientific">Gracilimonas sediminicola</name>
    <dbReference type="NCBI Taxonomy" id="2952158"/>
    <lineage>
        <taxon>Bacteria</taxon>
        <taxon>Pseudomonadati</taxon>
        <taxon>Balneolota</taxon>
        <taxon>Balneolia</taxon>
        <taxon>Balneolales</taxon>
        <taxon>Balneolaceae</taxon>
        <taxon>Gracilimonas</taxon>
    </lineage>
</organism>
<dbReference type="Pfam" id="PF08889">
    <property type="entry name" value="WbqC"/>
    <property type="match status" value="1"/>
</dbReference>
<proteinExistence type="predicted"/>
<evidence type="ECO:0000313" key="1">
    <source>
        <dbReference type="EMBL" id="MCP9291818.1"/>
    </source>
</evidence>
<dbReference type="EMBL" id="JANDBC010000001">
    <property type="protein sequence ID" value="MCP9291818.1"/>
    <property type="molecule type" value="Genomic_DNA"/>
</dbReference>
<gene>
    <name evidence="1" type="ORF">NM125_09555</name>
</gene>
<reference evidence="1" key="1">
    <citation type="submission" date="2022-06" db="EMBL/GenBank/DDBJ databases">
        <title>Gracilimonas sp. CAU 1638 isolated from sea sediment.</title>
        <authorList>
            <person name="Kim W."/>
        </authorList>
    </citation>
    <scope>NUCLEOTIDE SEQUENCE</scope>
    <source>
        <strain evidence="1">CAU 1638</strain>
    </source>
</reference>
<evidence type="ECO:0000313" key="2">
    <source>
        <dbReference type="Proteomes" id="UP001139125"/>
    </source>
</evidence>
<protein>
    <submittedName>
        <fullName evidence="1">WbqC family protein</fullName>
    </submittedName>
</protein>
<dbReference type="Proteomes" id="UP001139125">
    <property type="component" value="Unassembled WGS sequence"/>
</dbReference>
<dbReference type="RefSeq" id="WP_255134680.1">
    <property type="nucleotide sequence ID" value="NZ_JANDBC010000001.1"/>
</dbReference>